<keyword evidence="5" id="KW-1185">Reference proteome</keyword>
<accession>A0ABV1EMU7</accession>
<sequence length="377" mass="40709">MKARGLAALLLCVGLLCVPVSAAPAGATVWGYSEGLAQCELNGKWGYVDGQRNVVIPLQYDSIVSFQLGIAAVNLNGKLGVIRQDGTYLIQPEYDTLLPIDCGLYIAQKGGGWGVVSILPVPNGQGGSDEVLYPLEYDSVQVAEQGGTQVLTMTKNGVSTKIPVFELPGILAERGVDSAQFPLTRGKLPAFSDVSPRDWYALWVDVAYNVGLTSGVGGGRFAPEQTLSVAEVLKLAATMESRYKEDNFHLRPSEGQAWYQPAVEYCLASGIIRQGDFSETDYTRPVTRAEMARIFAATSLARRMPQINSLTRVMESIPDVDKTVPQANAIYSLYAKGIFSGVDGELTFRPADTVSRAEAAAIVSRMARAEQRLTLWS</sequence>
<evidence type="ECO:0000256" key="2">
    <source>
        <dbReference type="SAM" id="SignalP"/>
    </source>
</evidence>
<dbReference type="EMBL" id="JBBMFT010000002">
    <property type="protein sequence ID" value="MEQ2455898.1"/>
    <property type="molecule type" value="Genomic_DNA"/>
</dbReference>
<proteinExistence type="predicted"/>
<feature type="domain" description="SLH" evidence="3">
    <location>
        <begin position="187"/>
        <end position="250"/>
    </location>
</feature>
<organism evidence="4 5">
    <name type="scientific">Flavonifractor hominis</name>
    <dbReference type="NCBI Taxonomy" id="3133178"/>
    <lineage>
        <taxon>Bacteria</taxon>
        <taxon>Bacillati</taxon>
        <taxon>Bacillota</taxon>
        <taxon>Clostridia</taxon>
        <taxon>Eubacteriales</taxon>
        <taxon>Oscillospiraceae</taxon>
        <taxon>Flavonifractor</taxon>
    </lineage>
</organism>
<dbReference type="Pfam" id="PF00395">
    <property type="entry name" value="SLH"/>
    <property type="match status" value="1"/>
</dbReference>
<evidence type="ECO:0000259" key="3">
    <source>
        <dbReference type="PROSITE" id="PS51272"/>
    </source>
</evidence>
<dbReference type="PROSITE" id="PS51272">
    <property type="entry name" value="SLH"/>
    <property type="match status" value="2"/>
</dbReference>
<dbReference type="Proteomes" id="UP001440599">
    <property type="component" value="Unassembled WGS sequence"/>
</dbReference>
<keyword evidence="2" id="KW-0732">Signal</keyword>
<evidence type="ECO:0000313" key="5">
    <source>
        <dbReference type="Proteomes" id="UP001440599"/>
    </source>
</evidence>
<evidence type="ECO:0000313" key="4">
    <source>
        <dbReference type="EMBL" id="MEQ2455898.1"/>
    </source>
</evidence>
<gene>
    <name evidence="4" type="ORF">WMO45_05130</name>
</gene>
<feature type="chain" id="PRO_5045334993" evidence="2">
    <location>
        <begin position="23"/>
        <end position="377"/>
    </location>
</feature>
<dbReference type="PANTHER" id="PTHR37841:SF1">
    <property type="entry name" value="DUF3298 DOMAIN-CONTAINING PROTEIN"/>
    <property type="match status" value="1"/>
</dbReference>
<protein>
    <submittedName>
        <fullName evidence="4">WG repeat-containing protein</fullName>
    </submittedName>
</protein>
<feature type="domain" description="SLH" evidence="3">
    <location>
        <begin position="313"/>
        <end position="377"/>
    </location>
</feature>
<feature type="signal peptide" evidence="2">
    <location>
        <begin position="1"/>
        <end position="22"/>
    </location>
</feature>
<dbReference type="PANTHER" id="PTHR37841">
    <property type="entry name" value="GLR2918 PROTEIN"/>
    <property type="match status" value="1"/>
</dbReference>
<dbReference type="RefSeq" id="WP_349139496.1">
    <property type="nucleotide sequence ID" value="NZ_JBBMFT010000002.1"/>
</dbReference>
<reference evidence="4 5" key="1">
    <citation type="submission" date="2024-03" db="EMBL/GenBank/DDBJ databases">
        <title>Human intestinal bacterial collection.</title>
        <authorList>
            <person name="Pauvert C."/>
            <person name="Hitch T.C.A."/>
            <person name="Clavel T."/>
        </authorList>
    </citation>
    <scope>NUCLEOTIDE SEQUENCE [LARGE SCALE GENOMIC DNA]</scope>
    <source>
        <strain evidence="4 5">CLA-AP-H34</strain>
    </source>
</reference>
<name>A0ABV1EMU7_9FIRM</name>
<comment type="caution">
    <text evidence="4">The sequence shown here is derived from an EMBL/GenBank/DDBJ whole genome shotgun (WGS) entry which is preliminary data.</text>
</comment>
<dbReference type="InterPro" id="IPR001119">
    <property type="entry name" value="SLH_dom"/>
</dbReference>
<dbReference type="InterPro" id="IPR032774">
    <property type="entry name" value="WG_beta_rep"/>
</dbReference>
<dbReference type="Pfam" id="PF14903">
    <property type="entry name" value="WG_beta_rep"/>
    <property type="match status" value="2"/>
</dbReference>
<evidence type="ECO:0000256" key="1">
    <source>
        <dbReference type="ARBA" id="ARBA00022737"/>
    </source>
</evidence>
<keyword evidence="1" id="KW-0677">Repeat</keyword>